<dbReference type="EMBL" id="ADVG01000002">
    <property type="protein sequence ID" value="EFH87211.1"/>
    <property type="molecule type" value="Genomic_DNA"/>
</dbReference>
<keyword evidence="2" id="KW-1185">Reference proteome</keyword>
<name>D6TN61_KTERA</name>
<organism evidence="1 2">
    <name type="scientific">Ktedonobacter racemifer DSM 44963</name>
    <dbReference type="NCBI Taxonomy" id="485913"/>
    <lineage>
        <taxon>Bacteria</taxon>
        <taxon>Bacillati</taxon>
        <taxon>Chloroflexota</taxon>
        <taxon>Ktedonobacteria</taxon>
        <taxon>Ktedonobacterales</taxon>
        <taxon>Ktedonobacteraceae</taxon>
        <taxon>Ktedonobacter</taxon>
    </lineage>
</organism>
<evidence type="ECO:0000313" key="1">
    <source>
        <dbReference type="EMBL" id="EFH87211.1"/>
    </source>
</evidence>
<sequence length="83" mass="9251">MGNVVRDDRGYVLYSLEPLESKHLLGQHNQAAHGNRRQFKPTQGADTLQGKLSTLRPAGQEWLSKLTTEEKSALDTPHTRGGR</sequence>
<dbReference type="Proteomes" id="UP000004508">
    <property type="component" value="Unassembled WGS sequence"/>
</dbReference>
<dbReference type="AlphaFoldDB" id="D6TN61"/>
<dbReference type="InParanoid" id="D6TN61"/>
<dbReference type="STRING" id="485913.Krac_8540"/>
<comment type="caution">
    <text evidence="1">The sequence shown here is derived from an EMBL/GenBank/DDBJ whole genome shotgun (WGS) entry which is preliminary data.</text>
</comment>
<protein>
    <submittedName>
        <fullName evidence="1">Uncharacterized protein</fullName>
    </submittedName>
</protein>
<accession>D6TN61</accession>
<evidence type="ECO:0000313" key="2">
    <source>
        <dbReference type="Proteomes" id="UP000004508"/>
    </source>
</evidence>
<gene>
    <name evidence="1" type="ORF">Krac_8540</name>
</gene>
<proteinExistence type="predicted"/>
<reference evidence="1 2" key="1">
    <citation type="journal article" date="2011" name="Stand. Genomic Sci.">
        <title>Non-contiguous finished genome sequence and contextual data of the filamentous soil bacterium Ktedonobacter racemifer type strain (SOSP1-21).</title>
        <authorList>
            <person name="Chang Y.J."/>
            <person name="Land M."/>
            <person name="Hauser L."/>
            <person name="Chertkov O."/>
            <person name="Del Rio T.G."/>
            <person name="Nolan M."/>
            <person name="Copeland A."/>
            <person name="Tice H."/>
            <person name="Cheng J.F."/>
            <person name="Lucas S."/>
            <person name="Han C."/>
            <person name="Goodwin L."/>
            <person name="Pitluck S."/>
            <person name="Ivanova N."/>
            <person name="Ovchinikova G."/>
            <person name="Pati A."/>
            <person name="Chen A."/>
            <person name="Palaniappan K."/>
            <person name="Mavromatis K."/>
            <person name="Liolios K."/>
            <person name="Brettin T."/>
            <person name="Fiebig A."/>
            <person name="Rohde M."/>
            <person name="Abt B."/>
            <person name="Goker M."/>
            <person name="Detter J.C."/>
            <person name="Woyke T."/>
            <person name="Bristow J."/>
            <person name="Eisen J.A."/>
            <person name="Markowitz V."/>
            <person name="Hugenholtz P."/>
            <person name="Kyrpides N.C."/>
            <person name="Klenk H.P."/>
            <person name="Lapidus A."/>
        </authorList>
    </citation>
    <scope>NUCLEOTIDE SEQUENCE [LARGE SCALE GENOMIC DNA]</scope>
    <source>
        <strain evidence="2">DSM 44963</strain>
    </source>
</reference>